<feature type="domain" description="Ribbon-helix-helix protein CopG" evidence="2">
    <location>
        <begin position="33"/>
        <end position="67"/>
    </location>
</feature>
<dbReference type="OrthoDB" id="5398562at2"/>
<dbReference type="Proteomes" id="UP000324298">
    <property type="component" value="Unassembled WGS sequence"/>
</dbReference>
<reference evidence="3 4" key="1">
    <citation type="submission" date="2019-04" db="EMBL/GenBank/DDBJ databases">
        <title>Geobacter ruber sp. nov., ferric-reducing bacteria isolated from paddy soil.</title>
        <authorList>
            <person name="Xu Z."/>
            <person name="Masuda Y."/>
            <person name="Itoh H."/>
            <person name="Senoo K."/>
        </authorList>
    </citation>
    <scope>NUCLEOTIDE SEQUENCE [LARGE SCALE GENOMIC DNA]</scope>
    <source>
        <strain evidence="3 4">Red88</strain>
    </source>
</reference>
<dbReference type="EMBL" id="SRSD01000009">
    <property type="protein sequence ID" value="KAA0888965.1"/>
    <property type="molecule type" value="Genomic_DNA"/>
</dbReference>
<name>A0A5A9X978_9BACT</name>
<evidence type="ECO:0000313" key="4">
    <source>
        <dbReference type="Proteomes" id="UP000324298"/>
    </source>
</evidence>
<dbReference type="InterPro" id="IPR002145">
    <property type="entry name" value="CopG"/>
</dbReference>
<protein>
    <submittedName>
        <fullName evidence="3">CopG family transcriptional regulator</fullName>
    </submittedName>
</protein>
<dbReference type="Pfam" id="PF01402">
    <property type="entry name" value="RHH_1"/>
    <property type="match status" value="1"/>
</dbReference>
<gene>
    <name evidence="3" type="ORF">ET418_14005</name>
</gene>
<feature type="region of interest" description="Disordered" evidence="1">
    <location>
        <begin position="1"/>
        <end position="25"/>
    </location>
</feature>
<comment type="caution">
    <text evidence="3">The sequence shown here is derived from an EMBL/GenBank/DDBJ whole genome shotgun (WGS) entry which is preliminary data.</text>
</comment>
<evidence type="ECO:0000256" key="1">
    <source>
        <dbReference type="SAM" id="MobiDB-lite"/>
    </source>
</evidence>
<evidence type="ECO:0000313" key="3">
    <source>
        <dbReference type="EMBL" id="KAA0888965.1"/>
    </source>
</evidence>
<sequence>MSYPRSVVTREPKPSQKSLKKKKERMDQLQNIISLRINDDEKRALEKLTKSTSKSISEIMREAIAQWSQNRRKLCLD</sequence>
<dbReference type="GO" id="GO:0006355">
    <property type="term" value="P:regulation of DNA-templated transcription"/>
    <property type="evidence" value="ECO:0007669"/>
    <property type="project" value="InterPro"/>
</dbReference>
<accession>A0A5A9X978</accession>
<evidence type="ECO:0000259" key="2">
    <source>
        <dbReference type="Pfam" id="PF01402"/>
    </source>
</evidence>
<proteinExistence type="predicted"/>
<dbReference type="CDD" id="cd22235">
    <property type="entry name" value="RHH_CopG_archaea"/>
    <property type="match status" value="1"/>
</dbReference>
<keyword evidence="4" id="KW-1185">Reference proteome</keyword>
<dbReference type="RefSeq" id="WP_149308565.1">
    <property type="nucleotide sequence ID" value="NZ_SRSD01000009.1"/>
</dbReference>
<organism evidence="3 4">
    <name type="scientific">Oryzomonas rubra</name>
    <dbReference type="NCBI Taxonomy" id="2509454"/>
    <lineage>
        <taxon>Bacteria</taxon>
        <taxon>Pseudomonadati</taxon>
        <taxon>Thermodesulfobacteriota</taxon>
        <taxon>Desulfuromonadia</taxon>
        <taxon>Geobacterales</taxon>
        <taxon>Geobacteraceae</taxon>
        <taxon>Oryzomonas</taxon>
    </lineage>
</organism>
<dbReference type="AlphaFoldDB" id="A0A5A9X978"/>